<sequence length="88" mass="9957">MKNLKFYPYRPLKPCGDGGIDVKKIRKWAIKVLKSKAFGALEEILKAIFLFVKYLVGTYQVQIIAGCVDTMDILGGVNRIDNIRLLII</sequence>
<proteinExistence type="predicted"/>
<comment type="caution">
    <text evidence="1">The sequence shown here is derived from an EMBL/GenBank/DDBJ whole genome shotgun (WGS) entry which is preliminary data.</text>
</comment>
<accession>A0A2N6SS81</accession>
<protein>
    <submittedName>
        <fullName evidence="1">Uncharacterized protein</fullName>
    </submittedName>
</protein>
<evidence type="ECO:0000313" key="1">
    <source>
        <dbReference type="EMBL" id="PMC59930.1"/>
    </source>
</evidence>
<dbReference type="Proteomes" id="UP000235723">
    <property type="component" value="Unassembled WGS sequence"/>
</dbReference>
<reference evidence="1 2" key="1">
    <citation type="submission" date="2017-09" db="EMBL/GenBank/DDBJ databases">
        <title>Bacterial strain isolated from the female urinary microbiota.</title>
        <authorList>
            <person name="Thomas-White K."/>
            <person name="Kumar N."/>
            <person name="Forster S."/>
            <person name="Putonti C."/>
            <person name="Lawley T."/>
            <person name="Wolfe A.J."/>
        </authorList>
    </citation>
    <scope>NUCLEOTIDE SEQUENCE [LARGE SCALE GENOMIC DNA]</scope>
    <source>
        <strain evidence="1 2">UMB0115</strain>
    </source>
</reference>
<organism evidence="1 2">
    <name type="scientific">Finegoldia magna</name>
    <name type="common">Peptostreptococcus magnus</name>
    <dbReference type="NCBI Taxonomy" id="1260"/>
    <lineage>
        <taxon>Bacteria</taxon>
        <taxon>Bacillati</taxon>
        <taxon>Bacillota</taxon>
        <taxon>Tissierellia</taxon>
        <taxon>Tissierellales</taxon>
        <taxon>Peptoniphilaceae</taxon>
        <taxon>Finegoldia</taxon>
    </lineage>
</organism>
<gene>
    <name evidence="1" type="ORF">CJ208_06020</name>
</gene>
<dbReference type="AlphaFoldDB" id="A0A2N6SS81"/>
<dbReference type="EMBL" id="PNHD01000007">
    <property type="protein sequence ID" value="PMC59930.1"/>
    <property type="molecule type" value="Genomic_DNA"/>
</dbReference>
<evidence type="ECO:0000313" key="2">
    <source>
        <dbReference type="Proteomes" id="UP000235723"/>
    </source>
</evidence>
<dbReference type="RefSeq" id="WP_102164318.1">
    <property type="nucleotide sequence ID" value="NZ_PNHD01000007.1"/>
</dbReference>
<name>A0A2N6SS81_FINMA</name>